<proteinExistence type="predicted"/>
<evidence type="ECO:0000313" key="3">
    <source>
        <dbReference type="Proteomes" id="UP000198634"/>
    </source>
</evidence>
<sequence>MLRLASILYSLIGTTLAGSLVIAALVMGYDTLSPILIAAVAGFIVAVPVSWLVAKQIVEEG</sequence>
<evidence type="ECO:0000256" key="1">
    <source>
        <dbReference type="SAM" id="Phobius"/>
    </source>
</evidence>
<dbReference type="EMBL" id="FOEP01000004">
    <property type="protein sequence ID" value="SEQ12794.1"/>
    <property type="molecule type" value="Genomic_DNA"/>
</dbReference>
<feature type="transmembrane region" description="Helical" evidence="1">
    <location>
        <begin position="7"/>
        <end position="29"/>
    </location>
</feature>
<evidence type="ECO:0008006" key="4">
    <source>
        <dbReference type="Google" id="ProtNLM"/>
    </source>
</evidence>
<dbReference type="AlphaFoldDB" id="A0A1H9DH38"/>
<gene>
    <name evidence="2" type="ORF">SAMN04488092_104153</name>
</gene>
<keyword evidence="1" id="KW-1133">Transmembrane helix</keyword>
<dbReference type="OrthoDB" id="7510999at2"/>
<dbReference type="RefSeq" id="WP_090269243.1">
    <property type="nucleotide sequence ID" value="NZ_FOEP01000004.1"/>
</dbReference>
<dbReference type="STRING" id="657014.SAMN04488092_104153"/>
<name>A0A1H9DH38_9RHOB</name>
<accession>A0A1H9DH38</accession>
<keyword evidence="1" id="KW-0812">Transmembrane</keyword>
<reference evidence="2 3" key="1">
    <citation type="submission" date="2016-10" db="EMBL/GenBank/DDBJ databases">
        <authorList>
            <person name="de Groot N.N."/>
        </authorList>
    </citation>
    <scope>NUCLEOTIDE SEQUENCE [LARGE SCALE GENOMIC DNA]</scope>
    <source>
        <strain evidence="2 3">DSM 22007</strain>
    </source>
</reference>
<evidence type="ECO:0000313" key="2">
    <source>
        <dbReference type="EMBL" id="SEQ12794.1"/>
    </source>
</evidence>
<keyword evidence="3" id="KW-1185">Reference proteome</keyword>
<keyword evidence="1" id="KW-0472">Membrane</keyword>
<dbReference type="Proteomes" id="UP000198634">
    <property type="component" value="Unassembled WGS sequence"/>
</dbReference>
<organism evidence="2 3">
    <name type="scientific">Thalassovita taeanensis</name>
    <dbReference type="NCBI Taxonomy" id="657014"/>
    <lineage>
        <taxon>Bacteria</taxon>
        <taxon>Pseudomonadati</taxon>
        <taxon>Pseudomonadota</taxon>
        <taxon>Alphaproteobacteria</taxon>
        <taxon>Rhodobacterales</taxon>
        <taxon>Roseobacteraceae</taxon>
        <taxon>Thalassovita</taxon>
    </lineage>
</organism>
<protein>
    <recommendedName>
        <fullName evidence="4">CTP synthetase</fullName>
    </recommendedName>
</protein>
<feature type="transmembrane region" description="Helical" evidence="1">
    <location>
        <begin position="35"/>
        <end position="54"/>
    </location>
</feature>